<feature type="transmembrane region" description="Helical" evidence="2">
    <location>
        <begin position="278"/>
        <end position="299"/>
    </location>
</feature>
<feature type="coiled-coil region" evidence="1">
    <location>
        <begin position="515"/>
        <end position="542"/>
    </location>
</feature>
<organism evidence="3 4">
    <name type="scientific">Halanaerobacter jeridensis</name>
    <dbReference type="NCBI Taxonomy" id="706427"/>
    <lineage>
        <taxon>Bacteria</taxon>
        <taxon>Bacillati</taxon>
        <taxon>Bacillota</taxon>
        <taxon>Clostridia</taxon>
        <taxon>Halanaerobiales</taxon>
        <taxon>Halobacteroidaceae</taxon>
        <taxon>Halanaerobacter</taxon>
    </lineage>
</organism>
<keyword evidence="1" id="KW-0175">Coiled coil</keyword>
<accession>A0A939BPZ6</accession>
<comment type="caution">
    <text evidence="3">The sequence shown here is derived from an EMBL/GenBank/DDBJ whole genome shotgun (WGS) entry which is preliminary data.</text>
</comment>
<keyword evidence="2" id="KW-1133">Transmembrane helix</keyword>
<proteinExistence type="predicted"/>
<name>A0A939BPZ6_9FIRM</name>
<dbReference type="Proteomes" id="UP000774000">
    <property type="component" value="Unassembled WGS sequence"/>
</dbReference>
<feature type="transmembrane region" description="Helical" evidence="2">
    <location>
        <begin position="319"/>
        <end position="343"/>
    </location>
</feature>
<keyword evidence="2" id="KW-0812">Transmembrane</keyword>
<evidence type="ECO:0000313" key="3">
    <source>
        <dbReference type="EMBL" id="MBM7557483.1"/>
    </source>
</evidence>
<sequence>MNLYLIAKLLEAPENLENLHNVVQEYKKLVEDNDDFQNLNQILAEDNVEGINLTEKIDLYDAERYKDENYGQEFRVLVLKKRLAENDQIVIAYNGHKLGSEKVLPDEFTGLQIVYAQMAAKYPHAEITFTGCNGGADLAFINTLFSNQRREYQIKSGDTVIDEGKKLIGSDWQGKLKKKDGTAFTRDDNLIYSGEKMYYDPLEANKIKAALFYDQASNMKEFLSFSKHNLDADYQPWIQFAIKGVKGNLKNTAKGAVSLLLTSMLGRIFNNALRNNRLLTFIVLGYNSLSSLLACSYIPGSLLETILKVKSLSLATSAGNMLVVGSIAGLIFSSVVLGLLLGLKIWNNQQLQEYYQLLKELKLLSRDETKEGIKGYITDCFLKENKARLTTYQLQNYEKKAVKVDIEAKYGIYITDRNLQSKLDLSTAESTIFVRMIGERNNFLRFIKNEDNNVYQLKSIIKTNKNYATEFPQAKELKKAKENYKEYLAEVHPDIIDNQGVSDTVIFYEIDLEPLSEINKKIKQLKENSDLNKQEKKDLEQYFKIKKDDFKRVQEKLKEYELLGKTLRLFGEMQRVYQMQHEIFEIIFPIEKGIKIAKNISSVEQEDTRIDDLGTVNESIFMPYIKQGNKNSQAAGDLGKNIREDYIASMVKSMLQKYKEVKDEGYYKSMSYDRSISPSLLGSTSTAKNKNAISKVKYGVEDYKKEYKHDFEVELKNISGEKKKINQEFLKIINQVQCREIRNAAYAGSINKFDKTVFFNYYQRVMQQIENNPQLLEKCYQIKEVQGNKEYPNATHSITFNRDYKKKLEYKYNPCDEIIGGNLKLYVKEKENKEKIANTARKEQPKTQNNISEIQKEMLAEREKKIIAAQKTTPSPKFSKNKKIIISLNNKSSVDEIKEAAQIVISEAKRKKKPIIAEMLEDYLSGMYNQKRVDAKKLRGLDAVKTAEVELKLKIDKNLVWEINRRVFSKPNFKPGERLTFDLKESMLVNPYNSTIEEFLNPSKQSRLTVEASFVLEKMVDRDKLKLRGKMNYSWRNNYRWLAGRKKRIGDYGYIDDYLLKKLADEKVAKSYKVYSNWNYYLEDSISLLTSGVDYSKHWYWKDFLFLV</sequence>
<keyword evidence="4" id="KW-1185">Reference proteome</keyword>
<dbReference type="AlphaFoldDB" id="A0A939BPZ6"/>
<evidence type="ECO:0000256" key="1">
    <source>
        <dbReference type="SAM" id="Coils"/>
    </source>
</evidence>
<reference evidence="3" key="1">
    <citation type="submission" date="2021-01" db="EMBL/GenBank/DDBJ databases">
        <title>Genomic Encyclopedia of Type Strains, Phase IV (KMG-IV): sequencing the most valuable type-strain genomes for metagenomic binning, comparative biology and taxonomic classification.</title>
        <authorList>
            <person name="Goeker M."/>
        </authorList>
    </citation>
    <scope>NUCLEOTIDE SEQUENCE</scope>
    <source>
        <strain evidence="3">DSM 23230</strain>
    </source>
</reference>
<evidence type="ECO:0000256" key="2">
    <source>
        <dbReference type="SAM" id="Phobius"/>
    </source>
</evidence>
<dbReference type="RefSeq" id="WP_204702232.1">
    <property type="nucleotide sequence ID" value="NZ_JAFBDQ010000013.1"/>
</dbReference>
<evidence type="ECO:0000313" key="4">
    <source>
        <dbReference type="Proteomes" id="UP000774000"/>
    </source>
</evidence>
<keyword evidence="2" id="KW-0472">Membrane</keyword>
<dbReference type="EMBL" id="JAFBDQ010000013">
    <property type="protein sequence ID" value="MBM7557483.1"/>
    <property type="molecule type" value="Genomic_DNA"/>
</dbReference>
<protein>
    <submittedName>
        <fullName evidence="3">Uncharacterized protein</fullName>
    </submittedName>
</protein>
<gene>
    <name evidence="3" type="ORF">JOC47_002349</name>
</gene>